<dbReference type="PANTHER" id="PTHR23150:SF19">
    <property type="entry name" value="FORMYLGLYCINE-GENERATING ENZYME"/>
    <property type="match status" value="1"/>
</dbReference>
<dbReference type="EMBL" id="ATBP01002600">
    <property type="protein sequence ID" value="ETR65674.1"/>
    <property type="molecule type" value="Genomic_DNA"/>
</dbReference>
<organism evidence="2 3">
    <name type="scientific">Candidatus Magnetoglobus multicellularis str. Araruama</name>
    <dbReference type="NCBI Taxonomy" id="890399"/>
    <lineage>
        <taxon>Bacteria</taxon>
        <taxon>Pseudomonadati</taxon>
        <taxon>Thermodesulfobacteriota</taxon>
        <taxon>Desulfobacteria</taxon>
        <taxon>Desulfobacterales</taxon>
        <taxon>Desulfobacteraceae</taxon>
        <taxon>Candidatus Magnetoglobus</taxon>
    </lineage>
</organism>
<dbReference type="Gene3D" id="3.90.1580.10">
    <property type="entry name" value="paralog of FGE (formylglycine-generating enzyme)"/>
    <property type="match status" value="1"/>
</dbReference>
<evidence type="ECO:0000313" key="3">
    <source>
        <dbReference type="Proteomes" id="UP000189670"/>
    </source>
</evidence>
<feature type="non-terminal residue" evidence="2">
    <location>
        <position position="256"/>
    </location>
</feature>
<reference evidence="3" key="1">
    <citation type="submission" date="2012-11" db="EMBL/GenBank/DDBJ databases">
        <authorList>
            <person name="Lucero-Rivera Y.E."/>
            <person name="Tovar-Ramirez D."/>
        </authorList>
    </citation>
    <scope>NUCLEOTIDE SEQUENCE [LARGE SCALE GENOMIC DNA]</scope>
    <source>
        <strain evidence="3">Araruama</strain>
    </source>
</reference>
<dbReference type="InterPro" id="IPR016187">
    <property type="entry name" value="CTDL_fold"/>
</dbReference>
<sequence>MTGTFTNRLGMTFVLIKAGRFMMGSPSNEPGRVDDETQHEVILTKDFYMQITEVTQGQWEAVMGNNPSRFKECGKNCPVEKVTWNDVQKFIKKINQMRDGQYRLPTETEWEYAARAGSTSAFTNGGISQTNCGEDSNLIKMGWYCGNSCVSYNNGYNRCSLCINTCEAGTHPVAKKMPNAWGLYDMHGNVWEWCSDWYGDYLSRKVTDSTGPSSGSFRVLRGGSWSDDVLDNRSAKRSHNVPNWSFRDLGLRLLRT</sequence>
<dbReference type="InterPro" id="IPR051043">
    <property type="entry name" value="Sulfatase_Mod_Factor_Kinase"/>
</dbReference>
<dbReference type="Proteomes" id="UP000189670">
    <property type="component" value="Unassembled WGS sequence"/>
</dbReference>
<dbReference type="GO" id="GO:0120147">
    <property type="term" value="F:formylglycine-generating oxidase activity"/>
    <property type="evidence" value="ECO:0007669"/>
    <property type="project" value="TreeGrafter"/>
</dbReference>
<proteinExistence type="predicted"/>
<protein>
    <submittedName>
        <fullName evidence="2">Sulfatase modifying factor 1</fullName>
    </submittedName>
</protein>
<feature type="domain" description="Sulfatase-modifying factor enzyme-like" evidence="1">
    <location>
        <begin position="12"/>
        <end position="255"/>
    </location>
</feature>
<gene>
    <name evidence="2" type="ORF">OMM_13886</name>
</gene>
<dbReference type="InterPro" id="IPR005532">
    <property type="entry name" value="SUMF_dom"/>
</dbReference>
<dbReference type="SUPFAM" id="SSF56436">
    <property type="entry name" value="C-type lectin-like"/>
    <property type="match status" value="1"/>
</dbReference>
<dbReference type="AlphaFoldDB" id="A0A1V1NSY9"/>
<dbReference type="InterPro" id="IPR042095">
    <property type="entry name" value="SUMF_sf"/>
</dbReference>
<evidence type="ECO:0000313" key="2">
    <source>
        <dbReference type="EMBL" id="ETR65674.1"/>
    </source>
</evidence>
<comment type="caution">
    <text evidence="2">The sequence shown here is derived from an EMBL/GenBank/DDBJ whole genome shotgun (WGS) entry which is preliminary data.</text>
</comment>
<name>A0A1V1NSY9_9BACT</name>
<evidence type="ECO:0000259" key="1">
    <source>
        <dbReference type="Pfam" id="PF03781"/>
    </source>
</evidence>
<dbReference type="PANTHER" id="PTHR23150">
    <property type="entry name" value="SULFATASE MODIFYING FACTOR 1, 2"/>
    <property type="match status" value="1"/>
</dbReference>
<dbReference type="Pfam" id="PF03781">
    <property type="entry name" value="FGE-sulfatase"/>
    <property type="match status" value="1"/>
</dbReference>
<accession>A0A1V1NSY9</accession>